<keyword evidence="5 8" id="KW-1133">Transmembrane helix</keyword>
<dbReference type="InterPro" id="IPR053385">
    <property type="entry name" value="ABC_transport_permease"/>
</dbReference>
<protein>
    <submittedName>
        <fullName evidence="10">ABC transporter permease</fullName>
    </submittedName>
</protein>
<keyword evidence="11" id="KW-1185">Reference proteome</keyword>
<dbReference type="InterPro" id="IPR035906">
    <property type="entry name" value="MetI-like_sf"/>
</dbReference>
<dbReference type="Proteomes" id="UP000654573">
    <property type="component" value="Unassembled WGS sequence"/>
</dbReference>
<dbReference type="RefSeq" id="WP_103731042.1">
    <property type="nucleotide sequence ID" value="NZ_JACOOU010000001.1"/>
</dbReference>
<keyword evidence="6 8" id="KW-0472">Membrane</keyword>
<dbReference type="InterPro" id="IPR000515">
    <property type="entry name" value="MetI-like"/>
</dbReference>
<evidence type="ECO:0000256" key="7">
    <source>
        <dbReference type="ARBA" id="ARBA00024202"/>
    </source>
</evidence>
<sequence length="278" mass="30468">MIRKIRNKKVLLFWVMVIAVLVLIALFPGLFASHDPVQADLNQKFLKPCKEMPLGADHMGRCILCRMIYGTRVSLFVSGAVVLITAAVGGCVGMFSGFYGGKTDTVLMRIVDVFLGFPSFLFTLAFVGMFGGGTKNLIIALSFFGWMHYARVVRSEVLSLREKEFIKAARGMGIGNASNILRHVLPNIIGPVIVIMTMEVGGIILSTSGLSFLGIGVQPPTPEWGYMLNDAKVYISDMPQLMLYPGAAIMLTILSFNFLGDSLKDALDVKESRWTKDS</sequence>
<evidence type="ECO:0000256" key="1">
    <source>
        <dbReference type="ARBA" id="ARBA00004651"/>
    </source>
</evidence>
<name>A0ABR7F775_9FIRM</name>
<feature type="transmembrane region" description="Helical" evidence="8">
    <location>
        <begin position="110"/>
        <end position="131"/>
    </location>
</feature>
<dbReference type="PANTHER" id="PTHR43386">
    <property type="entry name" value="OLIGOPEPTIDE TRANSPORT SYSTEM PERMEASE PROTEIN APPC"/>
    <property type="match status" value="1"/>
</dbReference>
<comment type="caution">
    <text evidence="10">The sequence shown here is derived from an EMBL/GenBank/DDBJ whole genome shotgun (WGS) entry which is preliminary data.</text>
</comment>
<evidence type="ECO:0000256" key="2">
    <source>
        <dbReference type="ARBA" id="ARBA00022448"/>
    </source>
</evidence>
<accession>A0ABR7F775</accession>
<keyword evidence="2 8" id="KW-0813">Transport</keyword>
<feature type="domain" description="ABC transmembrane type-1" evidence="9">
    <location>
        <begin position="71"/>
        <end position="260"/>
    </location>
</feature>
<feature type="transmembrane region" description="Helical" evidence="8">
    <location>
        <begin position="12"/>
        <end position="31"/>
    </location>
</feature>
<keyword evidence="4 8" id="KW-0812">Transmembrane</keyword>
<reference evidence="10 11" key="1">
    <citation type="submission" date="2020-08" db="EMBL/GenBank/DDBJ databases">
        <title>Genome public.</title>
        <authorList>
            <person name="Liu C."/>
            <person name="Sun Q."/>
        </authorList>
    </citation>
    <scope>NUCLEOTIDE SEQUENCE [LARGE SCALE GENOMIC DNA]</scope>
    <source>
        <strain evidence="10 11">NSJ-34</strain>
    </source>
</reference>
<proteinExistence type="inferred from homology"/>
<organism evidence="10 11">
    <name type="scientific">Blautia celeris</name>
    <dbReference type="NCBI Taxonomy" id="2763026"/>
    <lineage>
        <taxon>Bacteria</taxon>
        <taxon>Bacillati</taxon>
        <taxon>Bacillota</taxon>
        <taxon>Clostridia</taxon>
        <taxon>Lachnospirales</taxon>
        <taxon>Lachnospiraceae</taxon>
        <taxon>Blautia</taxon>
    </lineage>
</organism>
<dbReference type="CDD" id="cd06261">
    <property type="entry name" value="TM_PBP2"/>
    <property type="match status" value="1"/>
</dbReference>
<feature type="transmembrane region" description="Helical" evidence="8">
    <location>
        <begin position="241"/>
        <end position="260"/>
    </location>
</feature>
<evidence type="ECO:0000313" key="10">
    <source>
        <dbReference type="EMBL" id="MBC5671067.1"/>
    </source>
</evidence>
<dbReference type="InterPro" id="IPR050366">
    <property type="entry name" value="BP-dependent_transpt_permease"/>
</dbReference>
<evidence type="ECO:0000256" key="6">
    <source>
        <dbReference type="ARBA" id="ARBA00023136"/>
    </source>
</evidence>
<feature type="transmembrane region" description="Helical" evidence="8">
    <location>
        <begin position="76"/>
        <end position="98"/>
    </location>
</feature>
<dbReference type="NCBIfam" id="NF045474">
    <property type="entry name" value="Opp2C"/>
    <property type="match status" value="1"/>
</dbReference>
<evidence type="ECO:0000256" key="8">
    <source>
        <dbReference type="RuleBase" id="RU363032"/>
    </source>
</evidence>
<evidence type="ECO:0000256" key="3">
    <source>
        <dbReference type="ARBA" id="ARBA00022475"/>
    </source>
</evidence>
<evidence type="ECO:0000259" key="9">
    <source>
        <dbReference type="PROSITE" id="PS50928"/>
    </source>
</evidence>
<gene>
    <name evidence="10" type="ORF">H8S76_02315</name>
</gene>
<dbReference type="Pfam" id="PF00528">
    <property type="entry name" value="BPD_transp_1"/>
    <property type="match status" value="1"/>
</dbReference>
<dbReference type="EMBL" id="JACOOU010000001">
    <property type="protein sequence ID" value="MBC5671067.1"/>
    <property type="molecule type" value="Genomic_DNA"/>
</dbReference>
<evidence type="ECO:0000256" key="4">
    <source>
        <dbReference type="ARBA" id="ARBA00022692"/>
    </source>
</evidence>
<evidence type="ECO:0000313" key="11">
    <source>
        <dbReference type="Proteomes" id="UP000654573"/>
    </source>
</evidence>
<comment type="similarity">
    <text evidence="7">Belongs to the binding-protein-dependent transport system permease family. OppBC subfamily.</text>
</comment>
<feature type="transmembrane region" description="Helical" evidence="8">
    <location>
        <begin position="188"/>
        <end position="217"/>
    </location>
</feature>
<dbReference type="PROSITE" id="PS50928">
    <property type="entry name" value="ABC_TM1"/>
    <property type="match status" value="1"/>
</dbReference>
<dbReference type="SUPFAM" id="SSF161098">
    <property type="entry name" value="MetI-like"/>
    <property type="match status" value="1"/>
</dbReference>
<dbReference type="PANTHER" id="PTHR43386:SF1">
    <property type="entry name" value="D,D-DIPEPTIDE TRANSPORT SYSTEM PERMEASE PROTEIN DDPC-RELATED"/>
    <property type="match status" value="1"/>
</dbReference>
<dbReference type="Gene3D" id="1.10.3720.10">
    <property type="entry name" value="MetI-like"/>
    <property type="match status" value="1"/>
</dbReference>
<keyword evidence="3" id="KW-1003">Cell membrane</keyword>
<evidence type="ECO:0000256" key="5">
    <source>
        <dbReference type="ARBA" id="ARBA00022989"/>
    </source>
</evidence>
<comment type="subcellular location">
    <subcellularLocation>
        <location evidence="1 8">Cell membrane</location>
        <topology evidence="1 8">Multi-pass membrane protein</topology>
    </subcellularLocation>
</comment>